<dbReference type="Gene3D" id="3.30.930.10">
    <property type="entry name" value="Bira Bifunctional Protein, Domain 2"/>
    <property type="match status" value="1"/>
</dbReference>
<dbReference type="InterPro" id="IPR041715">
    <property type="entry name" value="HisRS-like_core"/>
</dbReference>
<feature type="binding site" evidence="10">
    <location>
        <begin position="265"/>
        <end position="266"/>
    </location>
    <ligand>
        <name>L-histidine</name>
        <dbReference type="ChEBI" id="CHEBI:57595"/>
    </ligand>
</feature>
<comment type="subunit">
    <text evidence="9">Heteromultimer composed of HisG and HisZ subunits.</text>
</comment>
<dbReference type="InterPro" id="IPR045864">
    <property type="entry name" value="aa-tRNA-synth_II/BPL/LPL"/>
</dbReference>
<dbReference type="Pfam" id="PF13393">
    <property type="entry name" value="tRNA-synt_His"/>
    <property type="match status" value="1"/>
</dbReference>
<dbReference type="GO" id="GO:0140096">
    <property type="term" value="F:catalytic activity, acting on a protein"/>
    <property type="evidence" value="ECO:0007669"/>
    <property type="project" value="UniProtKB-ARBA"/>
</dbReference>
<dbReference type="GO" id="GO:0004821">
    <property type="term" value="F:histidine-tRNA ligase activity"/>
    <property type="evidence" value="ECO:0007669"/>
    <property type="project" value="TreeGrafter"/>
</dbReference>
<reference evidence="12 13" key="1">
    <citation type="submission" date="2014-01" db="EMBL/GenBank/DDBJ databases">
        <title>Plasmidome dynamics in the species complex Clostridium novyi sensu lato converts strains of independent lineages into distinctly different pathogens.</title>
        <authorList>
            <person name="Skarin H."/>
            <person name="Segerman B."/>
        </authorList>
    </citation>
    <scope>NUCLEOTIDE SEQUENCE [LARGE SCALE GENOMIC DNA]</scope>
    <source>
        <strain evidence="12 13">4552</strain>
    </source>
</reference>
<evidence type="ECO:0000313" key="12">
    <source>
        <dbReference type="EMBL" id="KGM95307.1"/>
    </source>
</evidence>
<name>A0A0A0I3E1_CLONO</name>
<protein>
    <recommendedName>
        <fullName evidence="4 9">ATP phosphoribosyltransferase regulatory subunit</fullName>
    </recommendedName>
</protein>
<feature type="binding site" evidence="10">
    <location>
        <position position="114"/>
    </location>
    <ligand>
        <name>L-histidine</name>
        <dbReference type="ChEBI" id="CHEBI:57595"/>
    </ligand>
</feature>
<dbReference type="PIRSF" id="PIRSF001549">
    <property type="entry name" value="His-tRNA_synth"/>
    <property type="match status" value="1"/>
</dbReference>
<evidence type="ECO:0000259" key="11">
    <source>
        <dbReference type="PROSITE" id="PS50862"/>
    </source>
</evidence>
<dbReference type="CDD" id="cd00773">
    <property type="entry name" value="HisRS-like_core"/>
    <property type="match status" value="1"/>
</dbReference>
<evidence type="ECO:0000313" key="13">
    <source>
        <dbReference type="Proteomes" id="UP000030012"/>
    </source>
</evidence>
<comment type="subcellular location">
    <subcellularLocation>
        <location evidence="1 9">Cytoplasm</location>
    </subcellularLocation>
</comment>
<evidence type="ECO:0000256" key="9">
    <source>
        <dbReference type="HAMAP-Rule" id="MF_00125"/>
    </source>
</evidence>
<dbReference type="PROSITE" id="PS50862">
    <property type="entry name" value="AA_TRNA_LIGASE_II"/>
    <property type="match status" value="1"/>
</dbReference>
<accession>A0A0A0I3E1</accession>
<dbReference type="GO" id="GO:0016757">
    <property type="term" value="F:glycosyltransferase activity"/>
    <property type="evidence" value="ECO:0007669"/>
    <property type="project" value="UniProtKB-KW"/>
</dbReference>
<evidence type="ECO:0000256" key="1">
    <source>
        <dbReference type="ARBA" id="ARBA00004496"/>
    </source>
</evidence>
<evidence type="ECO:0000256" key="5">
    <source>
        <dbReference type="ARBA" id="ARBA00022490"/>
    </source>
</evidence>
<feature type="domain" description="Aminoacyl-transfer RNA synthetases class-II family profile" evidence="11">
    <location>
        <begin position="15"/>
        <end position="326"/>
    </location>
</feature>
<evidence type="ECO:0000256" key="2">
    <source>
        <dbReference type="ARBA" id="ARBA00004667"/>
    </source>
</evidence>
<dbReference type="AlphaFoldDB" id="A0A0A0I3E1"/>
<dbReference type="InterPro" id="IPR004517">
    <property type="entry name" value="HisZ"/>
</dbReference>
<evidence type="ECO:0000256" key="6">
    <source>
        <dbReference type="ARBA" id="ARBA00022605"/>
    </source>
</evidence>
<dbReference type="InterPro" id="IPR006195">
    <property type="entry name" value="aa-tRNA-synth_II"/>
</dbReference>
<dbReference type="PANTHER" id="PTHR43707">
    <property type="entry name" value="HISTIDYL-TRNA SYNTHETASE"/>
    <property type="match status" value="1"/>
</dbReference>
<dbReference type="EMBL" id="JENJ01000043">
    <property type="protein sequence ID" value="KGM95307.1"/>
    <property type="molecule type" value="Genomic_DNA"/>
</dbReference>
<evidence type="ECO:0000256" key="8">
    <source>
        <dbReference type="ARBA" id="ARBA00025246"/>
    </source>
</evidence>
<dbReference type="HAMAP" id="MF_00125">
    <property type="entry name" value="HisZ"/>
    <property type="match status" value="1"/>
</dbReference>
<dbReference type="GO" id="GO:0000105">
    <property type="term" value="P:L-histidine biosynthetic process"/>
    <property type="evidence" value="ECO:0007669"/>
    <property type="project" value="UniProtKB-UniRule"/>
</dbReference>
<comment type="pathway">
    <text evidence="2 9">Amino-acid biosynthesis; L-histidine biosynthesis; L-histidine from 5-phospho-alpha-D-ribose 1-diphosphate: step 1/9.</text>
</comment>
<keyword evidence="12" id="KW-0328">Glycosyltransferase</keyword>
<evidence type="ECO:0000256" key="10">
    <source>
        <dbReference type="PIRSR" id="PIRSR001549-1"/>
    </source>
</evidence>
<comment type="function">
    <text evidence="8 9">Required for the first step of histidine biosynthesis. May allow the feedback regulation of ATP phosphoribosyltransferase activity by histidine.</text>
</comment>
<proteinExistence type="inferred from homology"/>
<comment type="caution">
    <text evidence="12">The sequence shown here is derived from an EMBL/GenBank/DDBJ whole genome shotgun (WGS) entry which is preliminary data.</text>
</comment>
<comment type="similarity">
    <text evidence="3 9">Belongs to the class-II aminoacyl-tRNA synthetase family. HisZ subfamily.</text>
</comment>
<dbReference type="InterPro" id="IPR004516">
    <property type="entry name" value="HisRS/HisZ"/>
</dbReference>
<dbReference type="GO" id="GO:0005737">
    <property type="term" value="C:cytoplasm"/>
    <property type="evidence" value="ECO:0007669"/>
    <property type="project" value="UniProtKB-SubCell"/>
</dbReference>
<dbReference type="NCBIfam" id="NF008936">
    <property type="entry name" value="PRK12292.1-3"/>
    <property type="match status" value="1"/>
</dbReference>
<evidence type="ECO:0000256" key="7">
    <source>
        <dbReference type="ARBA" id="ARBA00023102"/>
    </source>
</evidence>
<gene>
    <name evidence="9" type="primary">hisZ</name>
    <name evidence="12" type="ORF">Z968_09485</name>
</gene>
<evidence type="ECO:0000256" key="3">
    <source>
        <dbReference type="ARBA" id="ARBA00005539"/>
    </source>
</evidence>
<feature type="binding site" evidence="10">
    <location>
        <position position="100"/>
    </location>
    <ligand>
        <name>L-histidine</name>
        <dbReference type="ChEBI" id="CHEBI:57595"/>
    </ligand>
</feature>
<dbReference type="SUPFAM" id="SSF55681">
    <property type="entry name" value="Class II aaRS and biotin synthetases"/>
    <property type="match status" value="1"/>
</dbReference>
<keyword evidence="5 9" id="KW-0963">Cytoplasm</keyword>
<keyword evidence="12" id="KW-0808">Transferase</keyword>
<feature type="binding site" evidence="10">
    <location>
        <position position="118"/>
    </location>
    <ligand>
        <name>L-histidine</name>
        <dbReference type="ChEBI" id="CHEBI:57595"/>
    </ligand>
</feature>
<dbReference type="Proteomes" id="UP000030012">
    <property type="component" value="Unassembled WGS sequence"/>
</dbReference>
<organism evidence="12 13">
    <name type="scientific">Clostridium novyi A str. 4552</name>
    <dbReference type="NCBI Taxonomy" id="1444289"/>
    <lineage>
        <taxon>Bacteria</taxon>
        <taxon>Bacillati</taxon>
        <taxon>Bacillota</taxon>
        <taxon>Clostridia</taxon>
        <taxon>Eubacteriales</taxon>
        <taxon>Clostridiaceae</taxon>
        <taxon>Clostridium</taxon>
    </lineage>
</organism>
<keyword evidence="6 9" id="KW-0028">Amino-acid biosynthesis</keyword>
<dbReference type="PANTHER" id="PTHR43707:SF6">
    <property type="entry name" value="ATP PHOSPHORIBOSYLTRANSFERASE REGULATORY SUBUNIT"/>
    <property type="match status" value="1"/>
</dbReference>
<sequence length="410" mass="47771">MRDILFKECEEKLYVEKQLRKLYKLNGFSEIISPTLEFYDVFNFENQPIDQEKMYKLFDRNGRILVLKPDMIMPIARIVATKINYKNYPLKFCYTSNVFRINENLNGKTSEITQSGIEIIGIKNIKADSEVVITAIESLLELGIKNFKIELGQSKFFKKIIENENINEEDIFILRTLIENKNYTALEEYLKKRKGIIKEDTINILEQLPKMFGDISVVYKAKNLVNDSEQVKALDEILNLYKIIDKVGLSKYLSIDLGMIQDIDYYTGVIFKGYVEGVGDYILSGGRYDNLIGNFGCNLPSTGFGINIDNIIEALKMYEILDTDKPRRAILYCENDYLDKAYKIIDLVQKNEIICEMSLRDSIEDTIKYAKYKCIDKAILINHEENIEVYDIKREKRRYGTINEILKLLM</sequence>
<dbReference type="NCBIfam" id="TIGR00443">
    <property type="entry name" value="hisZ_biosyn_reg"/>
    <property type="match status" value="1"/>
</dbReference>
<comment type="miscellaneous">
    <text evidence="9">This function is generally fulfilled by the C-terminal part of HisG, which is missing in some bacteria such as this one.</text>
</comment>
<dbReference type="GO" id="GO:0006427">
    <property type="term" value="P:histidyl-tRNA aminoacylation"/>
    <property type="evidence" value="ECO:0007669"/>
    <property type="project" value="TreeGrafter"/>
</dbReference>
<keyword evidence="7 9" id="KW-0368">Histidine biosynthesis</keyword>
<dbReference type="UniPathway" id="UPA00031">
    <property type="reaction ID" value="UER00006"/>
</dbReference>
<evidence type="ECO:0000256" key="4">
    <source>
        <dbReference type="ARBA" id="ARBA00020397"/>
    </source>
</evidence>